<dbReference type="PANTHER" id="PTHR36117">
    <property type="entry name" value="4-HYDROXYPHENYLACETATE 3-MONOOXYGENASE-RELATED"/>
    <property type="match status" value="1"/>
</dbReference>
<evidence type="ECO:0000256" key="2">
    <source>
        <dbReference type="ARBA" id="ARBA00022827"/>
    </source>
</evidence>
<keyword evidence="1" id="KW-0285">Flavoprotein</keyword>
<feature type="binding site" evidence="4">
    <location>
        <begin position="155"/>
        <end position="158"/>
    </location>
    <ligand>
        <name>FAD</name>
        <dbReference type="ChEBI" id="CHEBI:57692"/>
    </ligand>
</feature>
<dbReference type="InterPro" id="IPR024674">
    <property type="entry name" value="HpaB/PvcC/4-BUDH_N"/>
</dbReference>
<feature type="domain" description="HpaB/PvcC/4-BUDH N-terminal" evidence="6">
    <location>
        <begin position="5"/>
        <end position="273"/>
    </location>
</feature>
<feature type="binding site" evidence="4">
    <location>
        <begin position="149"/>
        <end position="151"/>
    </location>
    <ligand>
        <name>FAD</name>
        <dbReference type="ChEBI" id="CHEBI:57692"/>
    </ligand>
</feature>
<evidence type="ECO:0000313" key="8">
    <source>
        <dbReference type="Proteomes" id="UP001057291"/>
    </source>
</evidence>
<organism evidence="7 8">
    <name type="scientific">Collibacillus ludicampi</name>
    <dbReference type="NCBI Taxonomy" id="2771369"/>
    <lineage>
        <taxon>Bacteria</taxon>
        <taxon>Bacillati</taxon>
        <taxon>Bacillota</taxon>
        <taxon>Bacilli</taxon>
        <taxon>Bacillales</taxon>
        <taxon>Alicyclobacillaceae</taxon>
        <taxon>Collibacillus</taxon>
    </lineage>
</organism>
<dbReference type="SUPFAM" id="SSF56645">
    <property type="entry name" value="Acyl-CoA dehydrogenase NM domain-like"/>
    <property type="match status" value="1"/>
</dbReference>
<dbReference type="Pfam" id="PF11794">
    <property type="entry name" value="HpaB_N"/>
    <property type="match status" value="1"/>
</dbReference>
<dbReference type="SUPFAM" id="SSF47203">
    <property type="entry name" value="Acyl-CoA dehydrogenase C-terminal domain-like"/>
    <property type="match status" value="1"/>
</dbReference>
<dbReference type="Proteomes" id="UP001057291">
    <property type="component" value="Unassembled WGS sequence"/>
</dbReference>
<dbReference type="GO" id="GO:0016627">
    <property type="term" value="F:oxidoreductase activity, acting on the CH-CH group of donors"/>
    <property type="evidence" value="ECO:0007669"/>
    <property type="project" value="InterPro"/>
</dbReference>
<sequence>MGIRTGAQYINGLKSRQPEIWLSGRKVTNVCDEIVFRQPIREIAKLYDMQHDPEYQDKITHICDETGERVNNAFLIPKTHEDLQARRALFEAYAKATFGLMGRTPDFLNVVLTSLFSNASFLEKYNPQWAENVRAYYRYIRDNDLFLTHAIINPQNDRSKSSHEQQDLFTHLGAVKETPQGLIVRGAKMIATLAPITDEVIIYSFPGFKPGDERYALAFAIPIDTPGLRILCREPMQDGTRSLFDHPLASRFEEMDAVLVFHDVLVPWDRVFLYNNVEAANLLYPKTGIAQQPAHQTGVRGLIKLQFATEVAVRLADSIGVDVYLNVQNDLGELIQSVESIRALLRIAELECDVLPSGEIMPGWVPLETIRGLLPKMYPRAVEVLQIIGAGGLLMSPTGADFANPELAEDMEKYFAGRLGVSGKERVRMFKLAWDLCGEAFGQRLLQYERYYTGDPIRKRAIFFNNYKRVRSFDMVDDALSVPDLGDDKMGAFDIKEPVVKS</sequence>
<feature type="domain" description="HpaB/PvcC/4-BUDH C-terminal" evidence="5">
    <location>
        <begin position="280"/>
        <end position="480"/>
    </location>
</feature>
<proteinExistence type="predicted"/>
<dbReference type="Gene3D" id="1.10.3140.10">
    <property type="entry name" value="4-hydroxybutyryl-coa dehydratase, domain 1"/>
    <property type="match status" value="1"/>
</dbReference>
<dbReference type="Gene3D" id="2.40.110.10">
    <property type="entry name" value="Butyryl-CoA Dehydrogenase, subunit A, domain 2"/>
    <property type="match status" value="1"/>
</dbReference>
<dbReference type="Pfam" id="PF03241">
    <property type="entry name" value="HpaB"/>
    <property type="match status" value="1"/>
</dbReference>
<dbReference type="AlphaFoldDB" id="A0AAV4LJ98"/>
<feature type="binding site" evidence="4">
    <location>
        <position position="192"/>
    </location>
    <ligand>
        <name>FAD</name>
        <dbReference type="ChEBI" id="CHEBI:57692"/>
    </ligand>
</feature>
<dbReference type="EMBL" id="BOQE01000001">
    <property type="protein sequence ID" value="GIM47909.1"/>
    <property type="molecule type" value="Genomic_DNA"/>
</dbReference>
<gene>
    <name evidence="7" type="ORF">DNHGIG_34580</name>
</gene>
<reference evidence="7" key="1">
    <citation type="journal article" date="2023" name="Int. J. Syst. Evol. Microbiol.">
        <title>Collibacillus ludicampi gen. nov., sp. nov., a new soil bacterium of the family Alicyclobacillaceae.</title>
        <authorList>
            <person name="Jojima T."/>
            <person name="Ioku Y."/>
            <person name="Fukuta Y."/>
            <person name="Shirasaka N."/>
            <person name="Matsumura Y."/>
            <person name="Mori M."/>
        </authorList>
    </citation>
    <scope>NUCLEOTIDE SEQUENCE</scope>
    <source>
        <strain evidence="7">TP075</strain>
    </source>
</reference>
<dbReference type="PANTHER" id="PTHR36117:SF3">
    <property type="entry name" value="4-HYDROXYPHENYLACETATE 3-MONOOXYGENASE-RELATED"/>
    <property type="match status" value="1"/>
</dbReference>
<dbReference type="InterPro" id="IPR024719">
    <property type="entry name" value="HpaB/PvcC/4-BUDH_C"/>
</dbReference>
<evidence type="ECO:0000256" key="4">
    <source>
        <dbReference type="PIRSR" id="PIRSR000331-2"/>
    </source>
</evidence>
<protein>
    <submittedName>
        <fullName evidence="7">4-hydroxyphenylacetate 3-monooxygenase oxygenase component</fullName>
    </submittedName>
</protein>
<dbReference type="Gene3D" id="1.20.140.10">
    <property type="entry name" value="Butyryl-CoA Dehydrogenase, subunit A, domain 3"/>
    <property type="match status" value="1"/>
</dbReference>
<keyword evidence="2 4" id="KW-0274">FAD</keyword>
<dbReference type="InterPro" id="IPR009100">
    <property type="entry name" value="AcylCoA_DH/oxidase_NM_dom_sf"/>
</dbReference>
<comment type="caution">
    <text evidence="7">The sequence shown here is derived from an EMBL/GenBank/DDBJ whole genome shotgun (WGS) entry which is preliminary data.</text>
</comment>
<evidence type="ECO:0000256" key="1">
    <source>
        <dbReference type="ARBA" id="ARBA00022630"/>
    </source>
</evidence>
<accession>A0AAV4LJ98</accession>
<dbReference type="PIRSF" id="PIRSF000331">
    <property type="entry name" value="HpaA_HpaB"/>
    <property type="match status" value="1"/>
</dbReference>
<dbReference type="InterPro" id="IPR036250">
    <property type="entry name" value="AcylCo_DH-like_C"/>
</dbReference>
<evidence type="ECO:0000259" key="5">
    <source>
        <dbReference type="Pfam" id="PF03241"/>
    </source>
</evidence>
<evidence type="ECO:0000259" key="6">
    <source>
        <dbReference type="Pfam" id="PF11794"/>
    </source>
</evidence>
<dbReference type="InterPro" id="IPR004925">
    <property type="entry name" value="HpaB/PvcC/4-BUDH"/>
</dbReference>
<keyword evidence="3" id="KW-0560">Oxidoreductase</keyword>
<dbReference type="RefSeq" id="WP_282200841.1">
    <property type="nucleotide sequence ID" value="NZ_BOQE01000001.1"/>
</dbReference>
<evidence type="ECO:0000313" key="7">
    <source>
        <dbReference type="EMBL" id="GIM47909.1"/>
    </source>
</evidence>
<keyword evidence="8" id="KW-1185">Reference proteome</keyword>
<feature type="binding site" evidence="4">
    <location>
        <begin position="455"/>
        <end position="458"/>
    </location>
    <ligand>
        <name>FAD</name>
        <dbReference type="ChEBI" id="CHEBI:57692"/>
    </ligand>
</feature>
<name>A0AAV4LJ98_9BACL</name>
<dbReference type="InterPro" id="IPR046373">
    <property type="entry name" value="Acyl-CoA_Oxase/DH_mid-dom_sf"/>
</dbReference>
<evidence type="ECO:0000256" key="3">
    <source>
        <dbReference type="ARBA" id="ARBA00023002"/>
    </source>
</evidence>